<reference evidence="1" key="1">
    <citation type="journal article" date="2022" name="bioRxiv">
        <title>Sequencing and chromosome-scale assembly of the giantPleurodeles waltlgenome.</title>
        <authorList>
            <person name="Brown T."/>
            <person name="Elewa A."/>
            <person name="Iarovenko S."/>
            <person name="Subramanian E."/>
            <person name="Araus A.J."/>
            <person name="Petzold A."/>
            <person name="Susuki M."/>
            <person name="Suzuki K.-i.T."/>
            <person name="Hayashi T."/>
            <person name="Toyoda A."/>
            <person name="Oliveira C."/>
            <person name="Osipova E."/>
            <person name="Leigh N.D."/>
            <person name="Simon A."/>
            <person name="Yun M.H."/>
        </authorList>
    </citation>
    <scope>NUCLEOTIDE SEQUENCE</scope>
    <source>
        <strain evidence="1">20211129_DDA</strain>
        <tissue evidence="1">Liver</tissue>
    </source>
</reference>
<sequence>MDHLVYQLRKGQRKLGWALEKHMQQAEVDQTMFTNAIHFQGDNQIKMAEGQTEMVADIGLSRGPMVSGAMVPLQKYVPEEEPAHASSWPTERWSFF</sequence>
<evidence type="ECO:0000313" key="2">
    <source>
        <dbReference type="Proteomes" id="UP001066276"/>
    </source>
</evidence>
<accession>A0AAV7MCU2</accession>
<keyword evidence="2" id="KW-1185">Reference proteome</keyword>
<comment type="caution">
    <text evidence="1">The sequence shown here is derived from an EMBL/GenBank/DDBJ whole genome shotgun (WGS) entry which is preliminary data.</text>
</comment>
<organism evidence="1 2">
    <name type="scientific">Pleurodeles waltl</name>
    <name type="common">Iberian ribbed newt</name>
    <dbReference type="NCBI Taxonomy" id="8319"/>
    <lineage>
        <taxon>Eukaryota</taxon>
        <taxon>Metazoa</taxon>
        <taxon>Chordata</taxon>
        <taxon>Craniata</taxon>
        <taxon>Vertebrata</taxon>
        <taxon>Euteleostomi</taxon>
        <taxon>Amphibia</taxon>
        <taxon>Batrachia</taxon>
        <taxon>Caudata</taxon>
        <taxon>Salamandroidea</taxon>
        <taxon>Salamandridae</taxon>
        <taxon>Pleurodelinae</taxon>
        <taxon>Pleurodeles</taxon>
    </lineage>
</organism>
<proteinExistence type="predicted"/>
<gene>
    <name evidence="1" type="ORF">NDU88_006064</name>
</gene>
<dbReference type="Proteomes" id="UP001066276">
    <property type="component" value="Chromosome 10"/>
</dbReference>
<dbReference type="AlphaFoldDB" id="A0AAV7MCU2"/>
<dbReference type="EMBL" id="JANPWB010000014">
    <property type="protein sequence ID" value="KAJ1100989.1"/>
    <property type="molecule type" value="Genomic_DNA"/>
</dbReference>
<name>A0AAV7MCU2_PLEWA</name>
<evidence type="ECO:0000313" key="1">
    <source>
        <dbReference type="EMBL" id="KAJ1100989.1"/>
    </source>
</evidence>
<protein>
    <submittedName>
        <fullName evidence="1">Uncharacterized protein</fullName>
    </submittedName>
</protein>